<dbReference type="InParanoid" id="A0A0P0XCF7"/>
<organism evidence="2 3">
    <name type="scientific">Oryza sativa subsp. japonica</name>
    <name type="common">Rice</name>
    <dbReference type="NCBI Taxonomy" id="39947"/>
    <lineage>
        <taxon>Eukaryota</taxon>
        <taxon>Viridiplantae</taxon>
        <taxon>Streptophyta</taxon>
        <taxon>Embryophyta</taxon>
        <taxon>Tracheophyta</taxon>
        <taxon>Spermatophyta</taxon>
        <taxon>Magnoliopsida</taxon>
        <taxon>Liliopsida</taxon>
        <taxon>Poales</taxon>
        <taxon>Poaceae</taxon>
        <taxon>BOP clade</taxon>
        <taxon>Oryzoideae</taxon>
        <taxon>Oryzeae</taxon>
        <taxon>Oryzinae</taxon>
        <taxon>Oryza</taxon>
        <taxon>Oryza sativa</taxon>
    </lineage>
</organism>
<dbReference type="AlphaFoldDB" id="A0A0P0XCF7"/>
<reference evidence="2 3" key="2">
    <citation type="journal article" date="2013" name="Plant Cell Physiol.">
        <title>Rice Annotation Project Database (RAP-DB): an integrative and interactive database for rice genomics.</title>
        <authorList>
            <person name="Sakai H."/>
            <person name="Lee S.S."/>
            <person name="Tanaka T."/>
            <person name="Numa H."/>
            <person name="Kim J."/>
            <person name="Kawahara Y."/>
            <person name="Wakimoto H."/>
            <person name="Yang C.C."/>
            <person name="Iwamoto M."/>
            <person name="Abe T."/>
            <person name="Yamada Y."/>
            <person name="Muto A."/>
            <person name="Inokuchi H."/>
            <person name="Ikemura T."/>
            <person name="Matsumoto T."/>
            <person name="Sasaki T."/>
            <person name="Itoh T."/>
        </authorList>
    </citation>
    <scope>NUCLEOTIDE SEQUENCE [LARGE SCALE GENOMIC DNA]</scope>
    <source>
        <strain evidence="3">cv. Nipponbare</strain>
    </source>
</reference>
<feature type="compositionally biased region" description="Pro residues" evidence="1">
    <location>
        <begin position="133"/>
        <end position="144"/>
    </location>
</feature>
<name>A0A0P0XCF7_ORYSJ</name>
<protein>
    <submittedName>
        <fullName evidence="2">Os08g0174200 protein</fullName>
    </submittedName>
</protein>
<sequence length="144" mass="16009">MYRLDLSRYSARFDPHNISSKNNSSISSFINIPSNKNKQGDSEIEIERYPRTSKNKIKHIIKNFKHTRLRIWKIWKALRPSGGRVPPAATCGRSPASPPHAAMVRPPATPPRPWRGRPAARTPACRHGKAAFTPPPPPSAATGC</sequence>
<reference evidence="3" key="1">
    <citation type="journal article" date="2005" name="Nature">
        <title>The map-based sequence of the rice genome.</title>
        <authorList>
            <consortium name="International rice genome sequencing project (IRGSP)"/>
            <person name="Matsumoto T."/>
            <person name="Wu J."/>
            <person name="Kanamori H."/>
            <person name="Katayose Y."/>
            <person name="Fujisawa M."/>
            <person name="Namiki N."/>
            <person name="Mizuno H."/>
            <person name="Yamamoto K."/>
            <person name="Antonio B.A."/>
            <person name="Baba T."/>
            <person name="Sakata K."/>
            <person name="Nagamura Y."/>
            <person name="Aoki H."/>
            <person name="Arikawa K."/>
            <person name="Arita K."/>
            <person name="Bito T."/>
            <person name="Chiden Y."/>
            <person name="Fujitsuka N."/>
            <person name="Fukunaka R."/>
            <person name="Hamada M."/>
            <person name="Harada C."/>
            <person name="Hayashi A."/>
            <person name="Hijishita S."/>
            <person name="Honda M."/>
            <person name="Hosokawa S."/>
            <person name="Ichikawa Y."/>
            <person name="Idonuma A."/>
            <person name="Iijima M."/>
            <person name="Ikeda M."/>
            <person name="Ikeno M."/>
            <person name="Ito K."/>
            <person name="Ito S."/>
            <person name="Ito T."/>
            <person name="Ito Y."/>
            <person name="Ito Y."/>
            <person name="Iwabuchi A."/>
            <person name="Kamiya K."/>
            <person name="Karasawa W."/>
            <person name="Kurita K."/>
            <person name="Katagiri S."/>
            <person name="Kikuta A."/>
            <person name="Kobayashi H."/>
            <person name="Kobayashi N."/>
            <person name="Machita K."/>
            <person name="Maehara T."/>
            <person name="Masukawa M."/>
            <person name="Mizubayashi T."/>
            <person name="Mukai Y."/>
            <person name="Nagasaki H."/>
            <person name="Nagata Y."/>
            <person name="Naito S."/>
            <person name="Nakashima M."/>
            <person name="Nakama Y."/>
            <person name="Nakamichi Y."/>
            <person name="Nakamura M."/>
            <person name="Meguro A."/>
            <person name="Negishi M."/>
            <person name="Ohta I."/>
            <person name="Ohta T."/>
            <person name="Okamoto M."/>
            <person name="Ono N."/>
            <person name="Saji S."/>
            <person name="Sakaguchi M."/>
            <person name="Sakai K."/>
            <person name="Shibata M."/>
            <person name="Shimokawa T."/>
            <person name="Song J."/>
            <person name="Takazaki Y."/>
            <person name="Terasawa K."/>
            <person name="Tsugane M."/>
            <person name="Tsuji K."/>
            <person name="Ueda S."/>
            <person name="Waki K."/>
            <person name="Yamagata H."/>
            <person name="Yamamoto M."/>
            <person name="Yamamoto S."/>
            <person name="Yamane H."/>
            <person name="Yoshiki S."/>
            <person name="Yoshihara R."/>
            <person name="Yukawa K."/>
            <person name="Zhong H."/>
            <person name="Yano M."/>
            <person name="Yuan Q."/>
            <person name="Ouyang S."/>
            <person name="Liu J."/>
            <person name="Jones K.M."/>
            <person name="Gansberger K."/>
            <person name="Moffat K."/>
            <person name="Hill J."/>
            <person name="Bera J."/>
            <person name="Fadrosh D."/>
            <person name="Jin S."/>
            <person name="Johri S."/>
            <person name="Kim M."/>
            <person name="Overton L."/>
            <person name="Reardon M."/>
            <person name="Tsitrin T."/>
            <person name="Vuong H."/>
            <person name="Weaver B."/>
            <person name="Ciecko A."/>
            <person name="Tallon L."/>
            <person name="Jackson J."/>
            <person name="Pai G."/>
            <person name="Aken S.V."/>
            <person name="Utterback T."/>
            <person name="Reidmuller S."/>
            <person name="Feldblyum T."/>
            <person name="Hsiao J."/>
            <person name="Zismann V."/>
            <person name="Iobst S."/>
            <person name="de Vazeille A.R."/>
            <person name="Buell C.R."/>
            <person name="Ying K."/>
            <person name="Li Y."/>
            <person name="Lu T."/>
            <person name="Huang Y."/>
            <person name="Zhao Q."/>
            <person name="Feng Q."/>
            <person name="Zhang L."/>
            <person name="Zhu J."/>
            <person name="Weng Q."/>
            <person name="Mu J."/>
            <person name="Lu Y."/>
            <person name="Fan D."/>
            <person name="Liu Y."/>
            <person name="Guan J."/>
            <person name="Zhang Y."/>
            <person name="Yu S."/>
            <person name="Liu X."/>
            <person name="Zhang Y."/>
            <person name="Hong G."/>
            <person name="Han B."/>
            <person name="Choisne N."/>
            <person name="Demange N."/>
            <person name="Orjeda G."/>
            <person name="Samain S."/>
            <person name="Cattolico L."/>
            <person name="Pelletier E."/>
            <person name="Couloux A."/>
            <person name="Segurens B."/>
            <person name="Wincker P."/>
            <person name="D'Hont A."/>
            <person name="Scarpelli C."/>
            <person name="Weissenbach J."/>
            <person name="Salanoubat M."/>
            <person name="Quetier F."/>
            <person name="Yu Y."/>
            <person name="Kim H.R."/>
            <person name="Rambo T."/>
            <person name="Currie J."/>
            <person name="Collura K."/>
            <person name="Luo M."/>
            <person name="Yang T."/>
            <person name="Ammiraju J.S.S."/>
            <person name="Engler F."/>
            <person name="Soderlund C."/>
            <person name="Wing R.A."/>
            <person name="Palmer L.E."/>
            <person name="de la Bastide M."/>
            <person name="Spiegel L."/>
            <person name="Nascimento L."/>
            <person name="Zutavern T."/>
            <person name="O'Shaughnessy A."/>
            <person name="Dike S."/>
            <person name="Dedhia N."/>
            <person name="Preston R."/>
            <person name="Balija V."/>
            <person name="McCombie W.R."/>
            <person name="Chow T."/>
            <person name="Chen H."/>
            <person name="Chung M."/>
            <person name="Chen C."/>
            <person name="Shaw J."/>
            <person name="Wu H."/>
            <person name="Hsiao K."/>
            <person name="Chao Y."/>
            <person name="Chu M."/>
            <person name="Cheng C."/>
            <person name="Hour A."/>
            <person name="Lee P."/>
            <person name="Lin S."/>
            <person name="Lin Y."/>
            <person name="Liou J."/>
            <person name="Liu S."/>
            <person name="Hsing Y."/>
            <person name="Raghuvanshi S."/>
            <person name="Mohanty A."/>
            <person name="Bharti A.K."/>
            <person name="Gaur A."/>
            <person name="Gupta V."/>
            <person name="Kumar D."/>
            <person name="Ravi V."/>
            <person name="Vij S."/>
            <person name="Kapur A."/>
            <person name="Khurana P."/>
            <person name="Khurana P."/>
            <person name="Khurana J.P."/>
            <person name="Tyagi A.K."/>
            <person name="Gaikwad K."/>
            <person name="Singh A."/>
            <person name="Dalal V."/>
            <person name="Srivastava S."/>
            <person name="Dixit A."/>
            <person name="Pal A.K."/>
            <person name="Ghazi I.A."/>
            <person name="Yadav M."/>
            <person name="Pandit A."/>
            <person name="Bhargava A."/>
            <person name="Sureshbabu K."/>
            <person name="Batra K."/>
            <person name="Sharma T.R."/>
            <person name="Mohapatra T."/>
            <person name="Singh N.K."/>
            <person name="Messing J."/>
            <person name="Nelson A.B."/>
            <person name="Fuks G."/>
            <person name="Kavchok S."/>
            <person name="Keizer G."/>
            <person name="Linton E."/>
            <person name="Llaca V."/>
            <person name="Song R."/>
            <person name="Tanyolac B."/>
            <person name="Young S."/>
            <person name="Ho-Il K."/>
            <person name="Hahn J.H."/>
            <person name="Sangsakoo G."/>
            <person name="Vanavichit A."/>
            <person name="de Mattos Luiz.A.T."/>
            <person name="Zimmer P.D."/>
            <person name="Malone G."/>
            <person name="Dellagostin O."/>
            <person name="de Oliveira A.C."/>
            <person name="Bevan M."/>
            <person name="Bancroft I."/>
            <person name="Minx P."/>
            <person name="Cordum H."/>
            <person name="Wilson R."/>
            <person name="Cheng Z."/>
            <person name="Jin W."/>
            <person name="Jiang J."/>
            <person name="Leong S.A."/>
            <person name="Iwama H."/>
            <person name="Gojobori T."/>
            <person name="Itoh T."/>
            <person name="Niimura Y."/>
            <person name="Fujii Y."/>
            <person name="Habara T."/>
            <person name="Sakai H."/>
            <person name="Sato Y."/>
            <person name="Wilson G."/>
            <person name="Kumar K."/>
            <person name="McCouch S."/>
            <person name="Juretic N."/>
            <person name="Hoen D."/>
            <person name="Wright S."/>
            <person name="Bruskiewich R."/>
            <person name="Bureau T."/>
            <person name="Miyao A."/>
            <person name="Hirochika H."/>
            <person name="Nishikawa T."/>
            <person name="Kadowaki K."/>
            <person name="Sugiura M."/>
            <person name="Burr B."/>
            <person name="Sasaki T."/>
        </authorList>
    </citation>
    <scope>NUCLEOTIDE SEQUENCE [LARGE SCALE GENOMIC DNA]</scope>
    <source>
        <strain evidence="3">cv. Nipponbare</strain>
    </source>
</reference>
<dbReference type="PaxDb" id="39947-A0A0P0XCF7"/>
<dbReference type="Proteomes" id="UP000059680">
    <property type="component" value="Chromosome 8"/>
</dbReference>
<accession>A0A0P0XCF7</accession>
<reference evidence="2 3" key="3">
    <citation type="journal article" date="2013" name="Rice">
        <title>Improvement of the Oryza sativa Nipponbare reference genome using next generation sequence and optical map data.</title>
        <authorList>
            <person name="Kawahara Y."/>
            <person name="de la Bastide M."/>
            <person name="Hamilton J.P."/>
            <person name="Kanamori H."/>
            <person name="McCombie W.R."/>
            <person name="Ouyang S."/>
            <person name="Schwartz D.C."/>
            <person name="Tanaka T."/>
            <person name="Wu J."/>
            <person name="Zhou S."/>
            <person name="Childs K.L."/>
            <person name="Davidson R.M."/>
            <person name="Lin H."/>
            <person name="Quesada-Ocampo L."/>
            <person name="Vaillancourt B."/>
            <person name="Sakai H."/>
            <person name="Lee S.S."/>
            <person name="Kim J."/>
            <person name="Numa H."/>
            <person name="Itoh T."/>
            <person name="Buell C.R."/>
            <person name="Matsumoto T."/>
        </authorList>
    </citation>
    <scope>NUCLEOTIDE SEQUENCE [LARGE SCALE GENOMIC DNA]</scope>
    <source>
        <strain evidence="3">cv. Nipponbare</strain>
    </source>
</reference>
<feature type="region of interest" description="Disordered" evidence="1">
    <location>
        <begin position="81"/>
        <end position="144"/>
    </location>
</feature>
<gene>
    <name evidence="2" type="ordered locus">Os08g0174200</name>
    <name evidence="2" type="ORF">OSNPB_080174200</name>
</gene>
<evidence type="ECO:0000256" key="1">
    <source>
        <dbReference type="SAM" id="MobiDB-lite"/>
    </source>
</evidence>
<keyword evidence="3" id="KW-1185">Reference proteome</keyword>
<proteinExistence type="predicted"/>
<evidence type="ECO:0000313" key="3">
    <source>
        <dbReference type="Proteomes" id="UP000059680"/>
    </source>
</evidence>
<dbReference type="EMBL" id="AP014964">
    <property type="protein sequence ID" value="BAT04046.1"/>
    <property type="molecule type" value="Genomic_DNA"/>
</dbReference>
<evidence type="ECO:0000313" key="2">
    <source>
        <dbReference type="EMBL" id="BAT04046.1"/>
    </source>
</evidence>